<feature type="region of interest" description="Disordered" evidence="1">
    <location>
        <begin position="173"/>
        <end position="233"/>
    </location>
</feature>
<dbReference type="KEGG" id="alq:C7Y71_009285"/>
<evidence type="ECO:0000313" key="2">
    <source>
        <dbReference type="EMBL" id="QFQ13187.1"/>
    </source>
</evidence>
<dbReference type="OrthoDB" id="1093408at2"/>
<dbReference type="RefSeq" id="WP_111898137.1">
    <property type="nucleotide sequence ID" value="NZ_CP033459.1"/>
</dbReference>
<evidence type="ECO:0000256" key="1">
    <source>
        <dbReference type="SAM" id="MobiDB-lite"/>
    </source>
</evidence>
<protein>
    <submittedName>
        <fullName evidence="2">Uncharacterized protein</fullName>
    </submittedName>
</protein>
<evidence type="ECO:0000313" key="3">
    <source>
        <dbReference type="Proteomes" id="UP000249375"/>
    </source>
</evidence>
<dbReference type="EMBL" id="CP033459">
    <property type="protein sequence ID" value="QFQ13187.1"/>
    <property type="molecule type" value="Genomic_DNA"/>
</dbReference>
<proteinExistence type="predicted"/>
<reference evidence="2 3" key="1">
    <citation type="submission" date="2018-11" db="EMBL/GenBank/DDBJ databases">
        <authorList>
            <person name="Na S.W."/>
            <person name="Baik M."/>
        </authorList>
    </citation>
    <scope>NUCLEOTIDE SEQUENCE [LARGE SCALE GENOMIC DNA]</scope>
    <source>
        <strain evidence="2 3">E39</strain>
    </source>
</reference>
<name>A0A5P8E8I3_9BACT</name>
<dbReference type="AlphaFoldDB" id="A0A5P8E8I3"/>
<gene>
    <name evidence="2" type="ORF">C7Y71_009285</name>
</gene>
<organism evidence="2 3">
    <name type="scientific">Pseudoprevotella muciniphila</name>
    <dbReference type="NCBI Taxonomy" id="2133944"/>
    <lineage>
        <taxon>Bacteria</taxon>
        <taxon>Pseudomonadati</taxon>
        <taxon>Bacteroidota</taxon>
        <taxon>Bacteroidia</taxon>
        <taxon>Bacteroidales</taxon>
        <taxon>Prevotellaceae</taxon>
        <taxon>Pseudoprevotella</taxon>
    </lineage>
</organism>
<sequence length="233" mass="26559">MKTYYAPDLTEWMLRIPCGKAAVWFHFTKGSVMECRWDVATYSTDNPAAIAIIENSIYFKRGQIRLARDTSNYVKTIFPPFEPKMTEEDYALEKTMSEAPDVEYVPLFSPKGDGTYYFSSSQLDNYKNDKYDDPETIKLPKVRKKKRPDKPLPGFAPICLSPMPEVPKGLISAHKTTKRNSAATKTTKRQSSEDTLTKTAISASLIKKKESLNNRHMPWQDNRPTDTFANSPP</sequence>
<dbReference type="Proteomes" id="UP000249375">
    <property type="component" value="Chromosome"/>
</dbReference>
<accession>A0A5P8E8I3</accession>
<keyword evidence="3" id="KW-1185">Reference proteome</keyword>